<dbReference type="PANTHER" id="PTHR43441">
    <property type="entry name" value="RIBOSOMAL-PROTEIN-SERINE ACETYLTRANSFERASE"/>
    <property type="match status" value="1"/>
</dbReference>
<sequence>MFTLGDISIRPMEPGDIDMMYQWHLDHELETYSGWGNRRSEALFRQKYEGYIMNPPADFIMFSVVAGDVLCGRVELAMIDTENRKAAVGILLGNRTVWNRGVGRTALRLLIDYAFTVKNLERVYAEAYDFNERSSRTLEGAGFMHEGTLRSHEHHHGKPRDMRVYGLLKEEFYNKYESIFLNP</sequence>
<dbReference type="Proteomes" id="UP001597541">
    <property type="component" value="Unassembled WGS sequence"/>
</dbReference>
<keyword evidence="3" id="KW-1185">Reference proteome</keyword>
<dbReference type="EC" id="2.3.-.-" evidence="2"/>
<protein>
    <submittedName>
        <fullName evidence="2">GNAT family N-acetyltransferase</fullName>
        <ecNumber evidence="2">2.3.-.-</ecNumber>
    </submittedName>
</protein>
<proteinExistence type="predicted"/>
<comment type="caution">
    <text evidence="2">The sequence shown here is derived from an EMBL/GenBank/DDBJ whole genome shotgun (WGS) entry which is preliminary data.</text>
</comment>
<keyword evidence="2" id="KW-0808">Transferase</keyword>
<dbReference type="EMBL" id="JBHUME010000005">
    <property type="protein sequence ID" value="MFD2611913.1"/>
    <property type="molecule type" value="Genomic_DNA"/>
</dbReference>
<dbReference type="GO" id="GO:0016746">
    <property type="term" value="F:acyltransferase activity"/>
    <property type="evidence" value="ECO:0007669"/>
    <property type="project" value="UniProtKB-KW"/>
</dbReference>
<dbReference type="InterPro" id="IPR000182">
    <property type="entry name" value="GNAT_dom"/>
</dbReference>
<name>A0ABW5PAD0_9BACL</name>
<evidence type="ECO:0000313" key="2">
    <source>
        <dbReference type="EMBL" id="MFD2611913.1"/>
    </source>
</evidence>
<organism evidence="2 3">
    <name type="scientific">Paenibacillus gansuensis</name>
    <dbReference type="NCBI Taxonomy" id="306542"/>
    <lineage>
        <taxon>Bacteria</taxon>
        <taxon>Bacillati</taxon>
        <taxon>Bacillota</taxon>
        <taxon>Bacilli</taxon>
        <taxon>Bacillales</taxon>
        <taxon>Paenibacillaceae</taxon>
        <taxon>Paenibacillus</taxon>
    </lineage>
</organism>
<gene>
    <name evidence="2" type="ORF">ACFSUF_05680</name>
</gene>
<dbReference type="PANTHER" id="PTHR43441:SF11">
    <property type="entry name" value="RIBOSOMAL-PROTEIN-SERINE ACETYLTRANSFERASE"/>
    <property type="match status" value="1"/>
</dbReference>
<dbReference type="SUPFAM" id="SSF55729">
    <property type="entry name" value="Acyl-CoA N-acyltransferases (Nat)"/>
    <property type="match status" value="1"/>
</dbReference>
<dbReference type="Pfam" id="PF13302">
    <property type="entry name" value="Acetyltransf_3"/>
    <property type="match status" value="1"/>
</dbReference>
<dbReference type="InterPro" id="IPR016181">
    <property type="entry name" value="Acyl_CoA_acyltransferase"/>
</dbReference>
<dbReference type="InterPro" id="IPR051908">
    <property type="entry name" value="Ribosomal_N-acetyltransferase"/>
</dbReference>
<evidence type="ECO:0000313" key="3">
    <source>
        <dbReference type="Proteomes" id="UP001597541"/>
    </source>
</evidence>
<reference evidence="3" key="1">
    <citation type="journal article" date="2019" name="Int. J. Syst. Evol. Microbiol.">
        <title>The Global Catalogue of Microorganisms (GCM) 10K type strain sequencing project: providing services to taxonomists for standard genome sequencing and annotation.</title>
        <authorList>
            <consortium name="The Broad Institute Genomics Platform"/>
            <consortium name="The Broad Institute Genome Sequencing Center for Infectious Disease"/>
            <person name="Wu L."/>
            <person name="Ma J."/>
        </authorList>
    </citation>
    <scope>NUCLEOTIDE SEQUENCE [LARGE SCALE GENOMIC DNA]</scope>
    <source>
        <strain evidence="3">KCTC 3950</strain>
    </source>
</reference>
<accession>A0ABW5PAD0</accession>
<dbReference type="RefSeq" id="WP_377600988.1">
    <property type="nucleotide sequence ID" value="NZ_JBHUME010000005.1"/>
</dbReference>
<evidence type="ECO:0000259" key="1">
    <source>
        <dbReference type="PROSITE" id="PS51186"/>
    </source>
</evidence>
<dbReference type="PROSITE" id="PS51186">
    <property type="entry name" value="GNAT"/>
    <property type="match status" value="1"/>
</dbReference>
<feature type="domain" description="N-acetyltransferase" evidence="1">
    <location>
        <begin position="7"/>
        <end position="170"/>
    </location>
</feature>
<keyword evidence="2" id="KW-0012">Acyltransferase</keyword>
<dbReference type="Gene3D" id="3.40.630.30">
    <property type="match status" value="1"/>
</dbReference>